<dbReference type="Gene3D" id="3.30.40.10">
    <property type="entry name" value="Zinc/RING finger domain, C3HC4 (zinc finger)"/>
    <property type="match status" value="1"/>
</dbReference>
<dbReference type="GO" id="GO:0008821">
    <property type="term" value="F:crossover junction DNA endonuclease activity"/>
    <property type="evidence" value="ECO:0007669"/>
    <property type="project" value="TreeGrafter"/>
</dbReference>
<dbReference type="GO" id="GO:0033557">
    <property type="term" value="C:Slx1-Slx4 complex"/>
    <property type="evidence" value="ECO:0007669"/>
    <property type="project" value="UniProtKB-UniRule"/>
</dbReference>
<keyword evidence="6 8" id="KW-0234">DNA repair</keyword>
<gene>
    <name evidence="11" type="ORF">B0H67DRAFT_575200</name>
</gene>
<evidence type="ECO:0000256" key="1">
    <source>
        <dbReference type="ARBA" id="ARBA00022722"/>
    </source>
</evidence>
<dbReference type="InterPro" id="IPR050381">
    <property type="entry name" value="SLX1_endonuclease"/>
</dbReference>
<dbReference type="PANTHER" id="PTHR20208:SF10">
    <property type="entry name" value="STRUCTURE-SPECIFIC ENDONUCLEASE SUBUNIT SLX1"/>
    <property type="match status" value="1"/>
</dbReference>
<dbReference type="InterPro" id="IPR013083">
    <property type="entry name" value="Znf_RING/FYVE/PHD"/>
</dbReference>
<proteinExistence type="inferred from homology"/>
<evidence type="ECO:0000259" key="10">
    <source>
        <dbReference type="PROSITE" id="PS50164"/>
    </source>
</evidence>
<comment type="subcellular location">
    <subcellularLocation>
        <location evidence="8">Nucleus</location>
    </subcellularLocation>
</comment>
<dbReference type="InterPro" id="IPR027520">
    <property type="entry name" value="Slx1"/>
</dbReference>
<evidence type="ECO:0000256" key="4">
    <source>
        <dbReference type="ARBA" id="ARBA00022801"/>
    </source>
</evidence>
<evidence type="ECO:0000256" key="5">
    <source>
        <dbReference type="ARBA" id="ARBA00023172"/>
    </source>
</evidence>
<comment type="caution">
    <text evidence="8">Lacks conserved residue(s) required for the propagation of feature annotation.</text>
</comment>
<keyword evidence="5 8" id="KW-0233">DNA recombination</keyword>
<dbReference type="Pfam" id="PF21202">
    <property type="entry name" value="SLX1_C"/>
    <property type="match status" value="1"/>
</dbReference>
<dbReference type="GO" id="GO:0000724">
    <property type="term" value="P:double-strand break repair via homologous recombination"/>
    <property type="evidence" value="ECO:0007669"/>
    <property type="project" value="TreeGrafter"/>
</dbReference>
<dbReference type="InterPro" id="IPR000305">
    <property type="entry name" value="GIY-YIG_endonuc"/>
</dbReference>
<organism evidence="11 12">
    <name type="scientific">Lasiosphaeris hirsuta</name>
    <dbReference type="NCBI Taxonomy" id="260670"/>
    <lineage>
        <taxon>Eukaryota</taxon>
        <taxon>Fungi</taxon>
        <taxon>Dikarya</taxon>
        <taxon>Ascomycota</taxon>
        <taxon>Pezizomycotina</taxon>
        <taxon>Sordariomycetes</taxon>
        <taxon>Sordariomycetidae</taxon>
        <taxon>Sordariales</taxon>
        <taxon>Lasiosphaeriaceae</taxon>
        <taxon>Lasiosphaeris</taxon>
    </lineage>
</organism>
<dbReference type="InterPro" id="IPR035901">
    <property type="entry name" value="GIY-YIG_endonuc_sf"/>
</dbReference>
<keyword evidence="3 8" id="KW-0227">DNA damage</keyword>
<accession>A0AA40AQI0</accession>
<feature type="region of interest" description="Disordered" evidence="9">
    <location>
        <begin position="176"/>
        <end position="209"/>
    </location>
</feature>
<dbReference type="Pfam" id="PF01541">
    <property type="entry name" value="GIY-YIG"/>
    <property type="match status" value="1"/>
</dbReference>
<sequence>MAIQNKPIPALYTVYILRSTVRHASLYIGSTPNPPRRLSQHNGVVKGGAARTSRGNLRPWEMVGLVSGFPSMVAALKFEWALTNPHMSLHIPSSSRLTVSNGSKANGRPRRPSKSLISILSNLHLLLCVPSFSRWPLKLHFFAPDIFTAWQKWCATANEPLRATLSVVTDFERTASSSTEAATGGKGGKGISSTISDSEEEGEEQGEQLEPWGIHALPLDYMPIKEHVVKGQGVFDFEREGDCIVCRKRIDSGVGLHALCTNGDCEGVGHVSCWGRHFLPAHEVTHDSHIIPIEGRCPKCGGQIQWVDMMKELTLRLRGKKDVEKLLKAKRRRVIKAKAVKAAEKTTAKATARTPTKASAKATAKIALLE</sequence>
<name>A0AA40AQI0_9PEZI</name>
<keyword evidence="7 8" id="KW-0539">Nucleus</keyword>
<evidence type="ECO:0000256" key="2">
    <source>
        <dbReference type="ARBA" id="ARBA00022759"/>
    </source>
</evidence>
<comment type="caution">
    <text evidence="11">The sequence shown here is derived from an EMBL/GenBank/DDBJ whole genome shotgun (WGS) entry which is preliminary data.</text>
</comment>
<evidence type="ECO:0000256" key="7">
    <source>
        <dbReference type="ARBA" id="ARBA00023242"/>
    </source>
</evidence>
<feature type="compositionally biased region" description="Acidic residues" evidence="9">
    <location>
        <begin position="197"/>
        <end position="207"/>
    </location>
</feature>
<dbReference type="AlphaFoldDB" id="A0AA40AQI0"/>
<keyword evidence="12" id="KW-1185">Reference proteome</keyword>
<evidence type="ECO:0000256" key="8">
    <source>
        <dbReference type="HAMAP-Rule" id="MF_03100"/>
    </source>
</evidence>
<keyword evidence="2 8" id="KW-0255">Endonuclease</keyword>
<keyword evidence="4 8" id="KW-0378">Hydrolase</keyword>
<keyword evidence="1 8" id="KW-0540">Nuclease</keyword>
<comment type="subunit">
    <text evidence="8">Forms a heterodimer with SLX4.</text>
</comment>
<dbReference type="EMBL" id="JAUKUA010000003">
    <property type="protein sequence ID" value="KAK0720158.1"/>
    <property type="molecule type" value="Genomic_DNA"/>
</dbReference>
<feature type="domain" description="GIY-YIG" evidence="10">
    <location>
        <begin position="10"/>
        <end position="92"/>
    </location>
</feature>
<dbReference type="Gene3D" id="3.40.1440.10">
    <property type="entry name" value="GIY-YIG endonuclease"/>
    <property type="match status" value="1"/>
</dbReference>
<evidence type="ECO:0000313" key="11">
    <source>
        <dbReference type="EMBL" id="KAK0720158.1"/>
    </source>
</evidence>
<evidence type="ECO:0000256" key="3">
    <source>
        <dbReference type="ARBA" id="ARBA00022763"/>
    </source>
</evidence>
<dbReference type="PROSITE" id="PS50164">
    <property type="entry name" value="GIY_YIG"/>
    <property type="match status" value="1"/>
</dbReference>
<comment type="similarity">
    <text evidence="8">Belongs to the SLX1 family.</text>
</comment>
<dbReference type="PANTHER" id="PTHR20208">
    <property type="entry name" value="STRUCTURE-SPECIFIC ENDONUCLEASE SUBUNIT SLX1"/>
    <property type="match status" value="1"/>
</dbReference>
<protein>
    <recommendedName>
        <fullName evidence="10">GIY-YIG domain-containing protein</fullName>
    </recommendedName>
</protein>
<dbReference type="CDD" id="cd10455">
    <property type="entry name" value="GIY-YIG_SLX1"/>
    <property type="match status" value="1"/>
</dbReference>
<dbReference type="Proteomes" id="UP001172102">
    <property type="component" value="Unassembled WGS sequence"/>
</dbReference>
<comment type="cofactor">
    <cofactor evidence="8">
        <name>a divalent metal cation</name>
        <dbReference type="ChEBI" id="CHEBI:60240"/>
    </cofactor>
</comment>
<dbReference type="InterPro" id="IPR048749">
    <property type="entry name" value="SLX1_C"/>
</dbReference>
<evidence type="ECO:0000256" key="9">
    <source>
        <dbReference type="SAM" id="MobiDB-lite"/>
    </source>
</evidence>
<evidence type="ECO:0000313" key="12">
    <source>
        <dbReference type="Proteomes" id="UP001172102"/>
    </source>
</evidence>
<reference evidence="11" key="1">
    <citation type="submission" date="2023-06" db="EMBL/GenBank/DDBJ databases">
        <title>Genome-scale phylogeny and comparative genomics of the fungal order Sordariales.</title>
        <authorList>
            <consortium name="Lawrence Berkeley National Laboratory"/>
            <person name="Hensen N."/>
            <person name="Bonometti L."/>
            <person name="Westerberg I."/>
            <person name="Brannstrom I.O."/>
            <person name="Guillou S."/>
            <person name="Cros-Aarteil S."/>
            <person name="Calhoun S."/>
            <person name="Haridas S."/>
            <person name="Kuo A."/>
            <person name="Mondo S."/>
            <person name="Pangilinan J."/>
            <person name="Riley R."/>
            <person name="Labutti K."/>
            <person name="Andreopoulos B."/>
            <person name="Lipzen A."/>
            <person name="Chen C."/>
            <person name="Yanf M."/>
            <person name="Daum C."/>
            <person name="Ng V."/>
            <person name="Clum A."/>
            <person name="Steindorff A."/>
            <person name="Ohm R."/>
            <person name="Martin F."/>
            <person name="Silar P."/>
            <person name="Natvig D."/>
            <person name="Lalanne C."/>
            <person name="Gautier V."/>
            <person name="Ament-Velasquez S.L."/>
            <person name="Kruys A."/>
            <person name="Hutchinson M.I."/>
            <person name="Powell A.J."/>
            <person name="Barry K."/>
            <person name="Miller A.N."/>
            <person name="Grigoriev I.V."/>
            <person name="Debuchy R."/>
            <person name="Gladieux P."/>
            <person name="Thoren M.H."/>
            <person name="Johannesson H."/>
        </authorList>
    </citation>
    <scope>NUCLEOTIDE SEQUENCE</scope>
    <source>
        <strain evidence="11">SMH4607-1</strain>
    </source>
</reference>
<dbReference type="HAMAP" id="MF_03100">
    <property type="entry name" value="Endonuc_su_Slx1"/>
    <property type="match status" value="1"/>
</dbReference>
<comment type="function">
    <text evidence="8">Catalytic subunit of the SLX1-SLX4 structure-specific endonuclease that resolves DNA secondary structures generated during DNA repair and recombination. Has endonuclease activity towards branched DNA substrates, introducing single-strand cuts in duplex DNA close to junctions with ss-DNA.</text>
</comment>
<dbReference type="GO" id="GO:0017108">
    <property type="term" value="F:5'-flap endonuclease activity"/>
    <property type="evidence" value="ECO:0007669"/>
    <property type="project" value="InterPro"/>
</dbReference>
<evidence type="ECO:0000256" key="6">
    <source>
        <dbReference type="ARBA" id="ARBA00023204"/>
    </source>
</evidence>